<dbReference type="InterPro" id="IPR003033">
    <property type="entry name" value="SCP2_sterol-bd_dom"/>
</dbReference>
<dbReference type="Proteomes" id="UP000292564">
    <property type="component" value="Unassembled WGS sequence"/>
</dbReference>
<dbReference type="OrthoDB" id="3403150at2"/>
<dbReference type="EMBL" id="SHKY01000001">
    <property type="protein sequence ID" value="RZU49399.1"/>
    <property type="molecule type" value="Genomic_DNA"/>
</dbReference>
<proteinExistence type="predicted"/>
<dbReference type="InterPro" id="IPR036527">
    <property type="entry name" value="SCP2_sterol-bd_dom_sf"/>
</dbReference>
<comment type="caution">
    <text evidence="3">The sequence shown here is derived from an EMBL/GenBank/DDBJ whole genome shotgun (WGS) entry which is preliminary data.</text>
</comment>
<gene>
    <name evidence="3" type="ORF">EV385_1149</name>
</gene>
<feature type="region of interest" description="Disordered" evidence="1">
    <location>
        <begin position="106"/>
        <end position="125"/>
    </location>
</feature>
<reference evidence="3 4" key="1">
    <citation type="submission" date="2019-02" db="EMBL/GenBank/DDBJ databases">
        <title>Sequencing the genomes of 1000 actinobacteria strains.</title>
        <authorList>
            <person name="Klenk H.-P."/>
        </authorList>
    </citation>
    <scope>NUCLEOTIDE SEQUENCE [LARGE SCALE GENOMIC DNA]</scope>
    <source>
        <strain evidence="3 4">DSM 45162</strain>
    </source>
</reference>
<evidence type="ECO:0000313" key="4">
    <source>
        <dbReference type="Proteomes" id="UP000292564"/>
    </source>
</evidence>
<evidence type="ECO:0000259" key="2">
    <source>
        <dbReference type="Pfam" id="PF02036"/>
    </source>
</evidence>
<protein>
    <submittedName>
        <fullName evidence="3">SCP-2 sterol transfer family protein</fullName>
    </submittedName>
</protein>
<dbReference type="RefSeq" id="WP_130508486.1">
    <property type="nucleotide sequence ID" value="NZ_SHKY01000001.1"/>
</dbReference>
<organism evidence="3 4">
    <name type="scientific">Krasilnikovia cinnamomea</name>
    <dbReference type="NCBI Taxonomy" id="349313"/>
    <lineage>
        <taxon>Bacteria</taxon>
        <taxon>Bacillati</taxon>
        <taxon>Actinomycetota</taxon>
        <taxon>Actinomycetes</taxon>
        <taxon>Micromonosporales</taxon>
        <taxon>Micromonosporaceae</taxon>
        <taxon>Krasilnikovia</taxon>
    </lineage>
</organism>
<dbReference type="Gene3D" id="3.30.1050.10">
    <property type="entry name" value="SCP2 sterol-binding domain"/>
    <property type="match status" value="1"/>
</dbReference>
<evidence type="ECO:0000313" key="3">
    <source>
        <dbReference type="EMBL" id="RZU49399.1"/>
    </source>
</evidence>
<evidence type="ECO:0000256" key="1">
    <source>
        <dbReference type="SAM" id="MobiDB-lite"/>
    </source>
</evidence>
<sequence length="125" mass="13339">MADPISDFFEDLSQRKHDPRLSHVTATVRFDIVDGRQTDSWRLVVRDGQLEVEPGDGAADATVTAERTVFEGLVSGTVNAMAALLRGELLLEGNANLIVSVQRLFPGPPGGRSPRTIPAKAGASS</sequence>
<dbReference type="SUPFAM" id="SSF55718">
    <property type="entry name" value="SCP-like"/>
    <property type="match status" value="1"/>
</dbReference>
<accession>A0A4Q7ZH55</accession>
<keyword evidence="4" id="KW-1185">Reference proteome</keyword>
<feature type="domain" description="SCP2" evidence="2">
    <location>
        <begin position="11"/>
        <end position="105"/>
    </location>
</feature>
<name>A0A4Q7ZH55_9ACTN</name>
<dbReference type="Pfam" id="PF02036">
    <property type="entry name" value="SCP2"/>
    <property type="match status" value="1"/>
</dbReference>
<dbReference type="AlphaFoldDB" id="A0A4Q7ZH55"/>